<dbReference type="Pfam" id="PF25517">
    <property type="entry name" value="DSRM_RDM1"/>
    <property type="match status" value="1"/>
</dbReference>
<accession>A0A2B4RSG6</accession>
<dbReference type="AlphaFoldDB" id="A0A2B4RSG6"/>
<protein>
    <submittedName>
        <fullName evidence="2">RAD52 motif-containing protein 1</fullName>
    </submittedName>
</protein>
<dbReference type="InterPro" id="IPR042525">
    <property type="entry name" value="Rad52_Rad59_Rad22_sf"/>
</dbReference>
<dbReference type="Proteomes" id="UP000225706">
    <property type="component" value="Unassembled WGS sequence"/>
</dbReference>
<evidence type="ECO:0000313" key="3">
    <source>
        <dbReference type="Proteomes" id="UP000225706"/>
    </source>
</evidence>
<dbReference type="InterPro" id="IPR040224">
    <property type="entry name" value="RDM1"/>
</dbReference>
<dbReference type="PANTHER" id="PTHR31164">
    <property type="entry name" value="RAD52 MOTIF-CONTAINING PROTEIN 1"/>
    <property type="match status" value="1"/>
</dbReference>
<keyword evidence="3" id="KW-1185">Reference proteome</keyword>
<dbReference type="Gene3D" id="3.30.390.80">
    <property type="entry name" value="DNA repair protein Rad52/59/22"/>
    <property type="match status" value="1"/>
</dbReference>
<dbReference type="EMBL" id="LSMT01000373">
    <property type="protein sequence ID" value="PFX19172.1"/>
    <property type="molecule type" value="Genomic_DNA"/>
</dbReference>
<organism evidence="2 3">
    <name type="scientific">Stylophora pistillata</name>
    <name type="common">Smooth cauliflower coral</name>
    <dbReference type="NCBI Taxonomy" id="50429"/>
    <lineage>
        <taxon>Eukaryota</taxon>
        <taxon>Metazoa</taxon>
        <taxon>Cnidaria</taxon>
        <taxon>Anthozoa</taxon>
        <taxon>Hexacorallia</taxon>
        <taxon>Scleractinia</taxon>
        <taxon>Astrocoeniina</taxon>
        <taxon>Pocilloporidae</taxon>
        <taxon>Stylophora</taxon>
    </lineage>
</organism>
<dbReference type="OrthoDB" id="6287754at2759"/>
<evidence type="ECO:0000313" key="2">
    <source>
        <dbReference type="EMBL" id="PFX19172.1"/>
    </source>
</evidence>
<sequence length="165" mass="19151">MKGSEFPNSPKVELIEFFRPYKSEVNLYVTNISRRLEKEVVQVRFAQRKKFTEVRRPLYMAKCTVLANYYLGFNGWSTRITQGIKHFLNDLEAFKEQLNLLDRLENRSEAGDSQERTNAVYRCVVRLEIKDCEFFCEGTGYGGDKNILEQGQRGLASGRVLTGYI</sequence>
<name>A0A2B4RSG6_STYPI</name>
<dbReference type="InterPro" id="IPR057652">
    <property type="entry name" value="DSRM_RDM1"/>
</dbReference>
<evidence type="ECO:0000259" key="1">
    <source>
        <dbReference type="Pfam" id="PF25517"/>
    </source>
</evidence>
<gene>
    <name evidence="2" type="primary">rdm1</name>
    <name evidence="2" type="ORF">AWC38_SpisGene16424</name>
</gene>
<dbReference type="GO" id="GO:0005730">
    <property type="term" value="C:nucleolus"/>
    <property type="evidence" value="ECO:0007669"/>
    <property type="project" value="TreeGrafter"/>
</dbReference>
<reference evidence="3" key="1">
    <citation type="journal article" date="2017" name="bioRxiv">
        <title>Comparative analysis of the genomes of Stylophora pistillata and Acropora digitifera provides evidence for extensive differences between species of corals.</title>
        <authorList>
            <person name="Voolstra C.R."/>
            <person name="Li Y."/>
            <person name="Liew Y.J."/>
            <person name="Baumgarten S."/>
            <person name="Zoccola D."/>
            <person name="Flot J.-F."/>
            <person name="Tambutte S."/>
            <person name="Allemand D."/>
            <person name="Aranda M."/>
        </authorList>
    </citation>
    <scope>NUCLEOTIDE SEQUENCE [LARGE SCALE GENOMIC DNA]</scope>
</reference>
<dbReference type="PANTHER" id="PTHR31164:SF1">
    <property type="entry name" value="RAD52 MOTIF-CONTAINING PROTEIN 1"/>
    <property type="match status" value="1"/>
</dbReference>
<comment type="caution">
    <text evidence="2">The sequence shown here is derived from an EMBL/GenBank/DDBJ whole genome shotgun (WGS) entry which is preliminary data.</text>
</comment>
<feature type="domain" description="DM1" evidence="1">
    <location>
        <begin position="59"/>
        <end position="141"/>
    </location>
</feature>
<proteinExistence type="predicted"/>
<dbReference type="SUPFAM" id="SSF54768">
    <property type="entry name" value="dsRNA-binding domain-like"/>
    <property type="match status" value="1"/>
</dbReference>
<dbReference type="GO" id="GO:0006310">
    <property type="term" value="P:DNA recombination"/>
    <property type="evidence" value="ECO:0007669"/>
    <property type="project" value="UniProtKB-ARBA"/>
</dbReference>
<dbReference type="GO" id="GO:0006302">
    <property type="term" value="P:double-strand break repair"/>
    <property type="evidence" value="ECO:0007669"/>
    <property type="project" value="UniProtKB-ARBA"/>
</dbReference>